<dbReference type="EMBL" id="CDMZ01001654">
    <property type="protein sequence ID" value="CEM35699.1"/>
    <property type="molecule type" value="Genomic_DNA"/>
</dbReference>
<feature type="region of interest" description="Disordered" evidence="1">
    <location>
        <begin position="168"/>
        <end position="190"/>
    </location>
</feature>
<evidence type="ECO:0000259" key="3">
    <source>
        <dbReference type="Pfam" id="PF01814"/>
    </source>
</evidence>
<keyword evidence="2" id="KW-0732">Signal</keyword>
<gene>
    <name evidence="4" type="ORF">Cvel_23791</name>
</gene>
<proteinExistence type="predicted"/>
<sequence length="449" mass="49817">MRLAAGVAVLPSLAVGGTPAHVEWQSVPGKLTSLVISDVQDWADASLLVPHEGIRVEMEALSETLPYLEDGEPWKLDLFLHWYKTYFYPLVKGHHDHEDRIFFPWLKERAHLPMTVERDHEELLELMDRILHFDRSAYEAGERRQPEGAEFSAPISEEVGEDFVGRGEAVEEGETEAGNAQGRETGGRKGGISFLRGGGILEPSGGRGGSLEFSEGLDFVGLEEVAEADDCSSGWWREWVGGVAATLAWWVPSGFLQNGLFILSSGFHEGQQEEGEGVSPLSPGRVGGGETEEDEVRWGGDAVVPCQSADPCVSWSVESGKELRRLAESLVESVTAHLAEEEKVVPPLLRAHATEKETNETIKRIQFSMGITGARLELPPIYEASKRWMAKDTFDFFWKQLPLLVRFALFRFWLPEWEKGNRGMLKQIASGEPPLRSGSSGGGWMRWFG</sequence>
<dbReference type="AlphaFoldDB" id="A0A0G4GXD0"/>
<dbReference type="CDD" id="cd12108">
    <property type="entry name" value="Hr-like"/>
    <property type="match status" value="1"/>
</dbReference>
<reference evidence="4" key="1">
    <citation type="submission" date="2014-11" db="EMBL/GenBank/DDBJ databases">
        <authorList>
            <person name="Otto D Thomas"/>
            <person name="Naeem Raeece"/>
        </authorList>
    </citation>
    <scope>NUCLEOTIDE SEQUENCE</scope>
</reference>
<evidence type="ECO:0000256" key="1">
    <source>
        <dbReference type="SAM" id="MobiDB-lite"/>
    </source>
</evidence>
<dbReference type="Gene3D" id="1.20.120.520">
    <property type="entry name" value="nmb1532 protein domain like"/>
    <property type="match status" value="2"/>
</dbReference>
<dbReference type="VEuPathDB" id="CryptoDB:Cvel_23791"/>
<dbReference type="InterPro" id="IPR012312">
    <property type="entry name" value="Hemerythrin-like"/>
</dbReference>
<feature type="signal peptide" evidence="2">
    <location>
        <begin position="1"/>
        <end position="16"/>
    </location>
</feature>
<protein>
    <recommendedName>
        <fullName evidence="3">Hemerythrin-like domain-containing protein</fullName>
    </recommendedName>
</protein>
<evidence type="ECO:0000313" key="4">
    <source>
        <dbReference type="EMBL" id="CEM35699.1"/>
    </source>
</evidence>
<feature type="region of interest" description="Disordered" evidence="1">
    <location>
        <begin position="271"/>
        <end position="293"/>
    </location>
</feature>
<dbReference type="Pfam" id="PF01814">
    <property type="entry name" value="Hemerythrin"/>
    <property type="match status" value="1"/>
</dbReference>
<accession>A0A0G4GXD0</accession>
<feature type="domain" description="Hemerythrin-like" evidence="3">
    <location>
        <begin position="50"/>
        <end position="138"/>
    </location>
</feature>
<feature type="chain" id="PRO_5005190786" description="Hemerythrin-like domain-containing protein" evidence="2">
    <location>
        <begin position="17"/>
        <end position="449"/>
    </location>
</feature>
<evidence type="ECO:0000256" key="2">
    <source>
        <dbReference type="SAM" id="SignalP"/>
    </source>
</evidence>
<name>A0A0G4GXD0_9ALVE</name>
<organism evidence="4">
    <name type="scientific">Chromera velia CCMP2878</name>
    <dbReference type="NCBI Taxonomy" id="1169474"/>
    <lineage>
        <taxon>Eukaryota</taxon>
        <taxon>Sar</taxon>
        <taxon>Alveolata</taxon>
        <taxon>Colpodellida</taxon>
        <taxon>Chromeraceae</taxon>
        <taxon>Chromera</taxon>
    </lineage>
</organism>